<dbReference type="GO" id="GO:0016301">
    <property type="term" value="F:kinase activity"/>
    <property type="evidence" value="ECO:0007669"/>
    <property type="project" value="UniProtKB-KW"/>
</dbReference>
<dbReference type="AlphaFoldDB" id="A0A1I0RY15"/>
<dbReference type="Pfam" id="PF01288">
    <property type="entry name" value="HPPK"/>
    <property type="match status" value="1"/>
</dbReference>
<dbReference type="GO" id="GO:0046654">
    <property type="term" value="P:tetrahydrofolate biosynthetic process"/>
    <property type="evidence" value="ECO:0007669"/>
    <property type="project" value="UniProtKB-UniPathway"/>
</dbReference>
<dbReference type="Proteomes" id="UP000199167">
    <property type="component" value="Unassembled WGS sequence"/>
</dbReference>
<evidence type="ECO:0000256" key="9">
    <source>
        <dbReference type="ARBA" id="ARBA00022909"/>
    </source>
</evidence>
<evidence type="ECO:0000256" key="12">
    <source>
        <dbReference type="ARBA" id="ARBA00033413"/>
    </source>
</evidence>
<evidence type="ECO:0000259" key="14">
    <source>
        <dbReference type="PROSITE" id="PS00794"/>
    </source>
</evidence>
<dbReference type="Gene3D" id="3.30.70.560">
    <property type="entry name" value="7,8-Dihydro-6-hydroxymethylpterin-pyrophosphokinase HPPK"/>
    <property type="match status" value="1"/>
</dbReference>
<dbReference type="GO" id="GO:0005524">
    <property type="term" value="F:ATP binding"/>
    <property type="evidence" value="ECO:0007669"/>
    <property type="project" value="UniProtKB-KW"/>
</dbReference>
<accession>A0A1I0RY15</accession>
<evidence type="ECO:0000256" key="4">
    <source>
        <dbReference type="ARBA" id="ARBA00016218"/>
    </source>
</evidence>
<dbReference type="GO" id="GO:0003848">
    <property type="term" value="F:2-amino-4-hydroxy-6-hydroxymethyldihydropteridine diphosphokinase activity"/>
    <property type="evidence" value="ECO:0007669"/>
    <property type="project" value="UniProtKB-EC"/>
</dbReference>
<dbReference type="STRING" id="364200.SAMN04488515_3481"/>
<evidence type="ECO:0000256" key="2">
    <source>
        <dbReference type="ARBA" id="ARBA00005810"/>
    </source>
</evidence>
<keyword evidence="7 15" id="KW-0418">Kinase</keyword>
<evidence type="ECO:0000256" key="5">
    <source>
        <dbReference type="ARBA" id="ARBA00022679"/>
    </source>
</evidence>
<comment type="function">
    <text evidence="10">Catalyzes the transfer of pyrophosphate from adenosine triphosphate (ATP) to 6-hydroxymethyl-7,8-dihydropterin, an enzymatic step in folate biosynthesis pathway.</text>
</comment>
<feature type="domain" description="7,8-dihydro-6-hydroxymethylpterin-pyrophosphokinase" evidence="14">
    <location>
        <begin position="101"/>
        <end position="112"/>
    </location>
</feature>
<dbReference type="OrthoDB" id="9808041at2"/>
<evidence type="ECO:0000256" key="6">
    <source>
        <dbReference type="ARBA" id="ARBA00022741"/>
    </source>
</evidence>
<evidence type="ECO:0000313" key="15">
    <source>
        <dbReference type="EMBL" id="SEW46314.1"/>
    </source>
</evidence>
<keyword evidence="5" id="KW-0808">Transferase</keyword>
<dbReference type="UniPathway" id="UPA00077">
    <property type="reaction ID" value="UER00155"/>
</dbReference>
<evidence type="ECO:0000313" key="16">
    <source>
        <dbReference type="Proteomes" id="UP000199167"/>
    </source>
</evidence>
<organism evidence="15 16">
    <name type="scientific">Cognatiyoonia koreensis</name>
    <dbReference type="NCBI Taxonomy" id="364200"/>
    <lineage>
        <taxon>Bacteria</taxon>
        <taxon>Pseudomonadati</taxon>
        <taxon>Pseudomonadota</taxon>
        <taxon>Alphaproteobacteria</taxon>
        <taxon>Rhodobacterales</taxon>
        <taxon>Paracoccaceae</taxon>
        <taxon>Cognatiyoonia</taxon>
    </lineage>
</organism>
<comment type="pathway">
    <text evidence="1">Cofactor biosynthesis; tetrahydrofolate biosynthesis; 2-amino-4-hydroxy-6-hydroxymethyl-7,8-dihydropteridine diphosphate from 7,8-dihydroneopterin triphosphate: step 4/4.</text>
</comment>
<evidence type="ECO:0000256" key="7">
    <source>
        <dbReference type="ARBA" id="ARBA00022777"/>
    </source>
</evidence>
<dbReference type="CDD" id="cd00483">
    <property type="entry name" value="HPPK"/>
    <property type="match status" value="1"/>
</dbReference>
<dbReference type="PROSITE" id="PS00794">
    <property type="entry name" value="HPPK"/>
    <property type="match status" value="1"/>
</dbReference>
<evidence type="ECO:0000256" key="10">
    <source>
        <dbReference type="ARBA" id="ARBA00029409"/>
    </source>
</evidence>
<feature type="region of interest" description="Disordered" evidence="13">
    <location>
        <begin position="1"/>
        <end position="23"/>
    </location>
</feature>
<proteinExistence type="inferred from homology"/>
<evidence type="ECO:0000256" key="11">
    <source>
        <dbReference type="ARBA" id="ARBA00029766"/>
    </source>
</evidence>
<gene>
    <name evidence="15" type="ORF">SAMN04488515_3481</name>
</gene>
<dbReference type="PANTHER" id="PTHR43071">
    <property type="entry name" value="2-AMINO-4-HYDROXY-6-HYDROXYMETHYLDIHYDROPTERIDINE PYROPHOSPHOKINASE"/>
    <property type="match status" value="1"/>
</dbReference>
<keyword evidence="6" id="KW-0547">Nucleotide-binding</keyword>
<dbReference type="NCBIfam" id="TIGR01498">
    <property type="entry name" value="folK"/>
    <property type="match status" value="1"/>
</dbReference>
<name>A0A1I0RY15_9RHOB</name>
<dbReference type="InterPro" id="IPR035907">
    <property type="entry name" value="Hppk_sf"/>
</dbReference>
<evidence type="ECO:0000256" key="8">
    <source>
        <dbReference type="ARBA" id="ARBA00022840"/>
    </source>
</evidence>
<evidence type="ECO:0000256" key="3">
    <source>
        <dbReference type="ARBA" id="ARBA00013253"/>
    </source>
</evidence>
<comment type="similarity">
    <text evidence="2">Belongs to the HPPK family.</text>
</comment>
<dbReference type="InterPro" id="IPR000550">
    <property type="entry name" value="Hppk"/>
</dbReference>
<sequence>MKQAQRRNGTGRKSLISTGSNENSVWGDPAETVLKARLSLENRLKTDVVMSRLYTTPAFPAGSGPDFVNAVFSLTTDIGPETLLTILHEIESEAGRVREKRWGPRTLDLDLLAYGDLILPDLDVWTDWHDLPPEQQTEVAPDRLVLPHPRMQDRAFVLVPLADVAPTWVHPVLDLGVDDLLDACLGEDLASIVPLT</sequence>
<dbReference type="SUPFAM" id="SSF55083">
    <property type="entry name" value="6-hydroxymethyl-7,8-dihydropterin pyrophosphokinase, HPPK"/>
    <property type="match status" value="1"/>
</dbReference>
<dbReference type="EMBL" id="FOIZ01000002">
    <property type="protein sequence ID" value="SEW46314.1"/>
    <property type="molecule type" value="Genomic_DNA"/>
</dbReference>
<dbReference type="PANTHER" id="PTHR43071:SF1">
    <property type="entry name" value="2-AMINO-4-HYDROXY-6-HYDROXYMETHYLDIHYDROPTERIDINE PYROPHOSPHOKINASE"/>
    <property type="match status" value="1"/>
</dbReference>
<dbReference type="EC" id="2.7.6.3" evidence="3"/>
<keyword evidence="8" id="KW-0067">ATP-binding</keyword>
<keyword evidence="16" id="KW-1185">Reference proteome</keyword>
<dbReference type="RefSeq" id="WP_089997102.1">
    <property type="nucleotide sequence ID" value="NZ_FOIZ01000002.1"/>
</dbReference>
<reference evidence="15 16" key="1">
    <citation type="submission" date="2016-10" db="EMBL/GenBank/DDBJ databases">
        <authorList>
            <person name="de Groot N.N."/>
        </authorList>
    </citation>
    <scope>NUCLEOTIDE SEQUENCE [LARGE SCALE GENOMIC DNA]</scope>
    <source>
        <strain evidence="15 16">DSM 17925</strain>
    </source>
</reference>
<evidence type="ECO:0000256" key="1">
    <source>
        <dbReference type="ARBA" id="ARBA00005051"/>
    </source>
</evidence>
<protein>
    <recommendedName>
        <fullName evidence="4">2-amino-4-hydroxy-6-hydroxymethyldihydropteridine pyrophosphokinase</fullName>
        <ecNumber evidence="3">2.7.6.3</ecNumber>
    </recommendedName>
    <alternativeName>
        <fullName evidence="11">6-hydroxymethyl-7,8-dihydropterin pyrophosphokinase</fullName>
    </alternativeName>
    <alternativeName>
        <fullName evidence="12">7,8-dihydro-6-hydroxymethylpterin-pyrophosphokinase</fullName>
    </alternativeName>
</protein>
<evidence type="ECO:0000256" key="13">
    <source>
        <dbReference type="SAM" id="MobiDB-lite"/>
    </source>
</evidence>
<keyword evidence="9" id="KW-0289">Folate biosynthesis</keyword>
<dbReference type="GO" id="GO:0046656">
    <property type="term" value="P:folic acid biosynthetic process"/>
    <property type="evidence" value="ECO:0007669"/>
    <property type="project" value="UniProtKB-KW"/>
</dbReference>